<evidence type="ECO:0000313" key="3">
    <source>
        <dbReference type="Proteomes" id="UP000182413"/>
    </source>
</evidence>
<evidence type="ECO:0000313" key="1">
    <source>
        <dbReference type="EMBL" id="MDX5995226.1"/>
    </source>
</evidence>
<protein>
    <submittedName>
        <fullName evidence="2">Uncharacterized protein</fullName>
    </submittedName>
</protein>
<evidence type="ECO:0000313" key="4">
    <source>
        <dbReference type="Proteomes" id="UP001278050"/>
    </source>
</evidence>
<dbReference type="EMBL" id="JAWXXP010000001">
    <property type="protein sequence ID" value="MDX5995226.1"/>
    <property type="molecule type" value="Genomic_DNA"/>
</dbReference>
<reference evidence="2 3" key="1">
    <citation type="submission" date="2016-10" db="EMBL/GenBank/DDBJ databases">
        <authorList>
            <person name="de Groot N.N."/>
        </authorList>
    </citation>
    <scope>NUCLEOTIDE SEQUENCE [LARGE SCALE GENOMIC DNA]</scope>
    <source>
        <strain evidence="2 3">JCM 10630</strain>
    </source>
</reference>
<name>A0A1G7IQ93_9GAMM</name>
<dbReference type="PROSITE" id="PS51257">
    <property type="entry name" value="PROKAR_LIPOPROTEIN"/>
    <property type="match status" value="1"/>
</dbReference>
<sequence length="391" mass="44981">MSKYFLTLGFLLMLLSGCRGYQMEYGVVENGVAFYPLCERAKQRITDMQRISFELPLLFRQAPCRNWPDYSYNSRTDSLSVEVPGIIANESQMSVGSVYSMLFRAGHARTEYYLPPEVFFEDYKQYLSERSYISRLVTASWVDWQGGRCARFYSDSDTGLFLRRVLDYFCWESVSGSNFPIHIGASEKLPPGRAPTNLDKEFIEPVLASLQINPVPEQRLALWDNYRNDFCKELKGSYDNKTAMRRFRDNLNRQRAILFLRECGYQMPDPVGPRSWAEILRPNGQLIGRADGERTLRKVTHAQFAELEAKLMSLQLKRGERPEIRSSRLSRDGNVLVENYRATGSYAGEWYRVPPSYSEQNGVGIRNDPVLGRVIDVHLMDFPAGLRVVGE</sequence>
<reference evidence="1 4" key="2">
    <citation type="submission" date="2023-11" db="EMBL/GenBank/DDBJ databases">
        <title>MicrobeMod: A computational toolkit for identifying prokaryotic methylation and restriction-modification with nanopore sequencing.</title>
        <authorList>
            <person name="Crits-Christoph A."/>
            <person name="Kang S.C."/>
            <person name="Lee H."/>
            <person name="Ostrov N."/>
        </authorList>
    </citation>
    <scope>NUCLEOTIDE SEQUENCE [LARGE SCALE GENOMIC DNA]</scope>
    <source>
        <strain evidence="1 4">ATCC BAA-571</strain>
    </source>
</reference>
<accession>A0A1G7IQ93</accession>
<proteinExistence type="predicted"/>
<evidence type="ECO:0000313" key="2">
    <source>
        <dbReference type="EMBL" id="SDF14867.1"/>
    </source>
</evidence>
<dbReference type="EMBL" id="FNAE01000006">
    <property type="protein sequence ID" value="SDF14867.1"/>
    <property type="molecule type" value="Genomic_DNA"/>
</dbReference>
<dbReference type="RefSeq" id="WP_139203032.1">
    <property type="nucleotide sequence ID" value="NZ_CBCSET010000006.1"/>
</dbReference>
<dbReference type="Proteomes" id="UP000182413">
    <property type="component" value="Unassembled WGS sequence"/>
</dbReference>
<dbReference type="Proteomes" id="UP001278050">
    <property type="component" value="Unassembled WGS sequence"/>
</dbReference>
<dbReference type="AlphaFoldDB" id="A0A1G7IQ93"/>
<organism evidence="2 3">
    <name type="scientific">Ectopseudomonas alcaliphila</name>
    <dbReference type="NCBI Taxonomy" id="101564"/>
    <lineage>
        <taxon>Bacteria</taxon>
        <taxon>Pseudomonadati</taxon>
        <taxon>Pseudomonadota</taxon>
        <taxon>Gammaproteobacteria</taxon>
        <taxon>Pseudomonadales</taxon>
        <taxon>Pseudomonadaceae</taxon>
        <taxon>Ectopseudomonas</taxon>
    </lineage>
</organism>
<keyword evidence="4" id="KW-1185">Reference proteome</keyword>
<dbReference type="OrthoDB" id="6835994at2"/>
<gene>
    <name evidence="2" type="ORF">SAMN05216575_1063</name>
    <name evidence="1" type="ORF">SIM71_24440</name>
</gene>